<dbReference type="EMBL" id="CP002628">
    <property type="protein sequence ID" value="AEB07846.1"/>
    <property type="molecule type" value="Genomic_DNA"/>
</dbReference>
<dbReference type="STRING" id="700015.Corgl_1751"/>
<keyword evidence="2" id="KW-0813">Transport</keyword>
<dbReference type="AlphaFoldDB" id="F2N998"/>
<evidence type="ECO:0000259" key="4">
    <source>
        <dbReference type="SMART" id="SM00062"/>
    </source>
</evidence>
<keyword evidence="6" id="KW-1185">Reference proteome</keyword>
<dbReference type="InterPro" id="IPR051455">
    <property type="entry name" value="Bact_solute-bind_prot3"/>
</dbReference>
<dbReference type="eggNOG" id="COG0834">
    <property type="taxonomic scope" value="Bacteria"/>
</dbReference>
<dbReference type="Pfam" id="PF00497">
    <property type="entry name" value="SBP_bac_3"/>
    <property type="match status" value="1"/>
</dbReference>
<reference evidence="6" key="1">
    <citation type="journal article" date="2013" name="Stand. Genomic Sci.">
        <title>Complete genome sequence of Coriobacterium glomerans type strain (PW2(T)) from the midgut of Pyrrhocoris apterus L. (red soldier bug).</title>
        <authorList>
            <person name="Stackebrandt E."/>
            <person name="Zeytun A."/>
            <person name="Lapidus A."/>
            <person name="Nolan M."/>
            <person name="Lucas S."/>
            <person name="Hammon N."/>
            <person name="Deshpande S."/>
            <person name="Cheng J.F."/>
            <person name="Tapia R."/>
            <person name="Goodwin L.A."/>
            <person name="Pitluck S."/>
            <person name="Liolios K."/>
            <person name="Pagani I."/>
            <person name="Ivanova N."/>
            <person name="Mavromatis K."/>
            <person name="Mikhailova N."/>
            <person name="Huntemann M."/>
            <person name="Pati A."/>
            <person name="Chen A."/>
            <person name="Palaniappan K."/>
            <person name="Chang Y.J."/>
            <person name="Land M."/>
            <person name="Hauser L."/>
            <person name="Rohde M."/>
            <person name="Pukall R."/>
            <person name="Goker M."/>
            <person name="Detter J.C."/>
            <person name="Woyke T."/>
            <person name="Bristow J."/>
            <person name="Eisen J.A."/>
            <person name="Markowitz V."/>
            <person name="Hugenholtz P."/>
            <person name="Kyrpides N.C."/>
            <person name="Klenk H.P."/>
        </authorList>
    </citation>
    <scope>NUCLEOTIDE SEQUENCE</scope>
    <source>
        <strain evidence="6">ATCC 49209 / DSM 20642 / JCM 10262 / PW2</strain>
    </source>
</reference>
<dbReference type="GO" id="GO:0005576">
    <property type="term" value="C:extracellular region"/>
    <property type="evidence" value="ECO:0007669"/>
    <property type="project" value="TreeGrafter"/>
</dbReference>
<dbReference type="PANTHER" id="PTHR30085:SF6">
    <property type="entry name" value="ABC TRANSPORTER GLUTAMINE-BINDING PROTEIN GLNH"/>
    <property type="match status" value="1"/>
</dbReference>
<dbReference type="PANTHER" id="PTHR30085">
    <property type="entry name" value="AMINO ACID ABC TRANSPORTER PERMEASE"/>
    <property type="match status" value="1"/>
</dbReference>
<proteinExistence type="inferred from homology"/>
<feature type="domain" description="Solute-binding protein family 3/N-terminal" evidence="4">
    <location>
        <begin position="49"/>
        <end position="275"/>
    </location>
</feature>
<name>F2N998_CORGP</name>
<keyword evidence="3" id="KW-0732">Signal</keyword>
<dbReference type="SMART" id="SM00062">
    <property type="entry name" value="PBPb"/>
    <property type="match status" value="1"/>
</dbReference>
<evidence type="ECO:0000313" key="5">
    <source>
        <dbReference type="EMBL" id="AEB07846.1"/>
    </source>
</evidence>
<dbReference type="InterPro" id="IPR001638">
    <property type="entry name" value="Solute-binding_3/MltF_N"/>
</dbReference>
<evidence type="ECO:0000256" key="3">
    <source>
        <dbReference type="ARBA" id="ARBA00022729"/>
    </source>
</evidence>
<dbReference type="GO" id="GO:0006865">
    <property type="term" value="P:amino acid transport"/>
    <property type="evidence" value="ECO:0007669"/>
    <property type="project" value="TreeGrafter"/>
</dbReference>
<dbReference type="Gene3D" id="3.40.190.10">
    <property type="entry name" value="Periplasmic binding protein-like II"/>
    <property type="match status" value="2"/>
</dbReference>
<evidence type="ECO:0000256" key="2">
    <source>
        <dbReference type="ARBA" id="ARBA00022448"/>
    </source>
</evidence>
<evidence type="ECO:0000313" key="6">
    <source>
        <dbReference type="Proteomes" id="UP000006851"/>
    </source>
</evidence>
<dbReference type="Proteomes" id="UP000006851">
    <property type="component" value="Chromosome"/>
</dbReference>
<dbReference type="HOGENOM" id="CLU_019602_18_4_11"/>
<dbReference type="SUPFAM" id="SSF53850">
    <property type="entry name" value="Periplasmic binding protein-like II"/>
    <property type="match status" value="1"/>
</dbReference>
<sequence>MLMSVSRRQFIEMFGMAAIGVAAAGSLVGCGEDSGSGSSKIEAIKSRGKLKAGVKKDVPGYGYLDPASGKYEGMEIDLCYQVAASVLEVSYEEAKQKDLVEFKDVTPKTRGPLIDNDNLDIICATYTITDTRKESYDFSEPYRTDYVGMMVKKSSGMEDLDDLDGKVIGVSQGSDTKAAITKMLADQKADAKPTYQEFPDYPSLKSALDAGNVDVFAMDRSTLKNYMDDSVELLREDIKFGPQEYGIASKKGSDLSPVVAKTVKDLKSDGWLDKEAETWKLI</sequence>
<dbReference type="GO" id="GO:0030288">
    <property type="term" value="C:outer membrane-bounded periplasmic space"/>
    <property type="evidence" value="ECO:0007669"/>
    <property type="project" value="TreeGrafter"/>
</dbReference>
<evidence type="ECO:0000256" key="1">
    <source>
        <dbReference type="ARBA" id="ARBA00010333"/>
    </source>
</evidence>
<protein>
    <submittedName>
        <fullName evidence="5">Amino acid ABC transporter substrate-binding protein, PAAT family</fullName>
    </submittedName>
</protein>
<organism evidence="5 6">
    <name type="scientific">Coriobacterium glomerans (strain ATCC 49209 / DSM 20642 / JCM 10262 / PW2)</name>
    <dbReference type="NCBI Taxonomy" id="700015"/>
    <lineage>
        <taxon>Bacteria</taxon>
        <taxon>Bacillati</taxon>
        <taxon>Actinomycetota</taxon>
        <taxon>Coriobacteriia</taxon>
        <taxon>Coriobacteriales</taxon>
        <taxon>Coriobacteriaceae</taxon>
        <taxon>Coriobacterium</taxon>
    </lineage>
</organism>
<gene>
    <name evidence="5" type="ordered locus">Corgl_1751</name>
</gene>
<comment type="similarity">
    <text evidence="1">Belongs to the bacterial solute-binding protein 3 family.</text>
</comment>
<accession>F2N998</accession>
<dbReference type="KEGG" id="cgo:Corgl_1751"/>
<dbReference type="PROSITE" id="PS51257">
    <property type="entry name" value="PROKAR_LIPOPROTEIN"/>
    <property type="match status" value="1"/>
</dbReference>